<dbReference type="Pfam" id="PF03413">
    <property type="entry name" value="PepSY"/>
    <property type="match status" value="1"/>
</dbReference>
<feature type="domain" description="PepSY" evidence="2">
    <location>
        <begin position="39"/>
        <end position="97"/>
    </location>
</feature>
<evidence type="ECO:0000256" key="1">
    <source>
        <dbReference type="SAM" id="SignalP"/>
    </source>
</evidence>
<dbReference type="InterPro" id="IPR025711">
    <property type="entry name" value="PepSY"/>
</dbReference>
<sequence length="101" mass="11414">MRVLHTVGWLMVFLWATQTAAHDLTQDEALHLREQGIILPLAQLTEQALARHPGATLLEVELEKEHGRYVYEIELVLPGGQVRELEFDATGGDLLKDKEDD</sequence>
<comment type="caution">
    <text evidence="3">The sequence shown here is derived from an EMBL/GenBank/DDBJ whole genome shotgun (WGS) entry which is preliminary data.</text>
</comment>
<keyword evidence="4" id="KW-1185">Reference proteome</keyword>
<feature type="signal peptide" evidence="1">
    <location>
        <begin position="1"/>
        <end position="21"/>
    </location>
</feature>
<reference evidence="3 4" key="1">
    <citation type="submission" date="2020-03" db="EMBL/GenBank/DDBJ databases">
        <authorList>
            <person name="Wang L."/>
            <person name="He N."/>
            <person name="Li Y."/>
            <person name="Fang Y."/>
            <person name="Zhang F."/>
        </authorList>
    </citation>
    <scope>NUCLEOTIDE SEQUENCE [LARGE SCALE GENOMIC DNA]</scope>
    <source>
        <strain evidence="4">hsmgli-8</strain>
    </source>
</reference>
<protein>
    <submittedName>
        <fullName evidence="3">PepSY domain-containing protein</fullName>
    </submittedName>
</protein>
<feature type="chain" id="PRO_5046089524" evidence="1">
    <location>
        <begin position="22"/>
        <end position="101"/>
    </location>
</feature>
<dbReference type="Gene3D" id="3.10.450.40">
    <property type="match status" value="1"/>
</dbReference>
<dbReference type="EMBL" id="JAAVJI010000001">
    <property type="protein sequence ID" value="NJO99256.1"/>
    <property type="molecule type" value="Genomic_DNA"/>
</dbReference>
<keyword evidence="1" id="KW-0732">Signal</keyword>
<evidence type="ECO:0000313" key="4">
    <source>
        <dbReference type="Proteomes" id="UP000746535"/>
    </source>
</evidence>
<dbReference type="Proteomes" id="UP000746535">
    <property type="component" value="Unassembled WGS sequence"/>
</dbReference>
<gene>
    <name evidence="3" type="ORF">HBH25_00015</name>
</gene>
<name>A0ABX0YAE0_9PSED</name>
<accession>A0ABX0YAE0</accession>
<dbReference type="RefSeq" id="WP_168080257.1">
    <property type="nucleotide sequence ID" value="NZ_JAAVJI010000001.1"/>
</dbReference>
<proteinExistence type="predicted"/>
<evidence type="ECO:0000259" key="2">
    <source>
        <dbReference type="Pfam" id="PF03413"/>
    </source>
</evidence>
<organism evidence="3 4">
    <name type="scientific">Pseudomonas quercus</name>
    <dbReference type="NCBI Taxonomy" id="2722792"/>
    <lineage>
        <taxon>Bacteria</taxon>
        <taxon>Pseudomonadati</taxon>
        <taxon>Pseudomonadota</taxon>
        <taxon>Gammaproteobacteria</taxon>
        <taxon>Pseudomonadales</taxon>
        <taxon>Pseudomonadaceae</taxon>
        <taxon>Pseudomonas</taxon>
    </lineage>
</organism>
<evidence type="ECO:0000313" key="3">
    <source>
        <dbReference type="EMBL" id="NJO99256.1"/>
    </source>
</evidence>